<reference evidence="2 3" key="1">
    <citation type="submission" date="2024-10" db="EMBL/GenBank/DDBJ databases">
        <title>The Natural Products Discovery Center: Release of the First 8490 Sequenced Strains for Exploring Actinobacteria Biosynthetic Diversity.</title>
        <authorList>
            <person name="Kalkreuter E."/>
            <person name="Kautsar S.A."/>
            <person name="Yang D."/>
            <person name="Bader C.D."/>
            <person name="Teijaro C.N."/>
            <person name="Fluegel L."/>
            <person name="Davis C.M."/>
            <person name="Simpson J.R."/>
            <person name="Lauterbach L."/>
            <person name="Steele A.D."/>
            <person name="Gui C."/>
            <person name="Meng S."/>
            <person name="Li G."/>
            <person name="Viehrig K."/>
            <person name="Ye F."/>
            <person name="Su P."/>
            <person name="Kiefer A.F."/>
            <person name="Nichols A."/>
            <person name="Cepeda A.J."/>
            <person name="Yan W."/>
            <person name="Fan B."/>
            <person name="Jiang Y."/>
            <person name="Adhikari A."/>
            <person name="Zheng C.-J."/>
            <person name="Schuster L."/>
            <person name="Cowan T.M."/>
            <person name="Smanski M.J."/>
            <person name="Chevrette M.G."/>
            <person name="De Carvalho L.P.S."/>
            <person name="Shen B."/>
        </authorList>
    </citation>
    <scope>NUCLEOTIDE SEQUENCE [LARGE SCALE GENOMIC DNA]</scope>
    <source>
        <strain evidence="2 3">NPDC004045</strain>
    </source>
</reference>
<dbReference type="RefSeq" id="WP_387701600.1">
    <property type="nucleotide sequence ID" value="NZ_JBIAMX010000012.1"/>
</dbReference>
<evidence type="ECO:0000256" key="1">
    <source>
        <dbReference type="SAM" id="Phobius"/>
    </source>
</evidence>
<keyword evidence="1" id="KW-0812">Transmembrane</keyword>
<gene>
    <name evidence="2" type="ORF">ACFYTF_19940</name>
</gene>
<feature type="transmembrane region" description="Helical" evidence="1">
    <location>
        <begin position="58"/>
        <end position="75"/>
    </location>
</feature>
<accession>A0ABW6PRQ8</accession>
<comment type="caution">
    <text evidence="2">The sequence shown here is derived from an EMBL/GenBank/DDBJ whole genome shotgun (WGS) entry which is preliminary data.</text>
</comment>
<evidence type="ECO:0000313" key="2">
    <source>
        <dbReference type="EMBL" id="MFF0545106.1"/>
    </source>
</evidence>
<name>A0ABW6PRQ8_9NOCA</name>
<protein>
    <submittedName>
        <fullName evidence="2">HXXEE domain-containing protein</fullName>
    </submittedName>
</protein>
<keyword evidence="1" id="KW-1133">Transmembrane helix</keyword>
<dbReference type="EMBL" id="JBIAMX010000012">
    <property type="protein sequence ID" value="MFF0545106.1"/>
    <property type="molecule type" value="Genomic_DNA"/>
</dbReference>
<evidence type="ECO:0000313" key="3">
    <source>
        <dbReference type="Proteomes" id="UP001601444"/>
    </source>
</evidence>
<organism evidence="2 3">
    <name type="scientific">Nocardia thailandica</name>
    <dbReference type="NCBI Taxonomy" id="257275"/>
    <lineage>
        <taxon>Bacteria</taxon>
        <taxon>Bacillati</taxon>
        <taxon>Actinomycetota</taxon>
        <taxon>Actinomycetes</taxon>
        <taxon>Mycobacteriales</taxon>
        <taxon>Nocardiaceae</taxon>
        <taxon>Nocardia</taxon>
    </lineage>
</organism>
<dbReference type="Pfam" id="PF13787">
    <property type="entry name" value="HXXEE"/>
    <property type="match status" value="1"/>
</dbReference>
<feature type="transmembrane region" description="Helical" evidence="1">
    <location>
        <begin position="82"/>
        <end position="100"/>
    </location>
</feature>
<keyword evidence="3" id="KW-1185">Reference proteome</keyword>
<dbReference type="InterPro" id="IPR025671">
    <property type="entry name" value="HXXEE"/>
</dbReference>
<feature type="transmembrane region" description="Helical" evidence="1">
    <location>
        <begin position="139"/>
        <end position="160"/>
    </location>
</feature>
<proteinExistence type="predicted"/>
<dbReference type="Proteomes" id="UP001601444">
    <property type="component" value="Unassembled WGS sequence"/>
</dbReference>
<sequence length="165" mass="17288">MRTTTVTWGLLLAWLANDTEEWFTMAPWSRRVAADPDRAAAGPAWLRRPVSDEHAHTAIALMGGLVAAAAAAGAATGGRSRFFQAALVGFGAHGFGHLALSAAHRGYTPGVATAPTVVIPYALWAWRELGRAGVRRADAGTWLGAAALVPASLALTHLAAERLTR</sequence>
<keyword evidence="1" id="KW-0472">Membrane</keyword>
<feature type="transmembrane region" description="Helical" evidence="1">
    <location>
        <begin position="106"/>
        <end position="127"/>
    </location>
</feature>